<dbReference type="EMBL" id="RCHU02000008">
    <property type="protein sequence ID" value="KAL3582858.1"/>
    <property type="molecule type" value="Genomic_DNA"/>
</dbReference>
<reference evidence="1 2" key="1">
    <citation type="journal article" date="2024" name="Plant Biotechnol. J.">
        <title>Genome and CRISPR/Cas9 system of a widespread forest tree (Populus alba) in the world.</title>
        <authorList>
            <person name="Liu Y.J."/>
            <person name="Jiang P.F."/>
            <person name="Han X.M."/>
            <person name="Li X.Y."/>
            <person name="Wang H.M."/>
            <person name="Wang Y.J."/>
            <person name="Wang X.X."/>
            <person name="Zeng Q.Y."/>
        </authorList>
    </citation>
    <scope>NUCLEOTIDE SEQUENCE [LARGE SCALE GENOMIC DNA]</scope>
    <source>
        <strain evidence="2">cv. PAL-ZL1</strain>
    </source>
</reference>
<organism evidence="1 2">
    <name type="scientific">Populus alba</name>
    <name type="common">White poplar</name>
    <dbReference type="NCBI Taxonomy" id="43335"/>
    <lineage>
        <taxon>Eukaryota</taxon>
        <taxon>Viridiplantae</taxon>
        <taxon>Streptophyta</taxon>
        <taxon>Embryophyta</taxon>
        <taxon>Tracheophyta</taxon>
        <taxon>Spermatophyta</taxon>
        <taxon>Magnoliopsida</taxon>
        <taxon>eudicotyledons</taxon>
        <taxon>Gunneridae</taxon>
        <taxon>Pentapetalae</taxon>
        <taxon>rosids</taxon>
        <taxon>fabids</taxon>
        <taxon>Malpighiales</taxon>
        <taxon>Salicaceae</taxon>
        <taxon>Saliceae</taxon>
        <taxon>Populus</taxon>
    </lineage>
</organism>
<evidence type="ECO:0000313" key="2">
    <source>
        <dbReference type="Proteomes" id="UP000309997"/>
    </source>
</evidence>
<proteinExistence type="predicted"/>
<gene>
    <name evidence="1" type="ORF">D5086_017190</name>
</gene>
<keyword evidence="2" id="KW-1185">Reference proteome</keyword>
<accession>A0ACC4BYT4</accession>
<name>A0ACC4BYT4_POPAL</name>
<sequence length="92" mass="10273">MKPRRDSSPKLSIRETQRRPIVEDSYRSDLKSHVGCSATCVLRSPLPGSPPYASYYISVVGPTLMVCFVPLDLRLVPCILCMAMQALVMFLL</sequence>
<dbReference type="Proteomes" id="UP000309997">
    <property type="component" value="Unassembled WGS sequence"/>
</dbReference>
<comment type="caution">
    <text evidence="1">The sequence shown here is derived from an EMBL/GenBank/DDBJ whole genome shotgun (WGS) entry which is preliminary data.</text>
</comment>
<protein>
    <submittedName>
        <fullName evidence="1">Uncharacterized protein</fullName>
    </submittedName>
</protein>
<evidence type="ECO:0000313" key="1">
    <source>
        <dbReference type="EMBL" id="KAL3582858.1"/>
    </source>
</evidence>